<feature type="signal peptide" evidence="1">
    <location>
        <begin position="1"/>
        <end position="23"/>
    </location>
</feature>
<dbReference type="GO" id="GO:0055085">
    <property type="term" value="P:transmembrane transport"/>
    <property type="evidence" value="ECO:0007669"/>
    <property type="project" value="TreeGrafter"/>
</dbReference>
<organism evidence="2 3">
    <name type="scientific">SAR86 cluster bacterium</name>
    <dbReference type="NCBI Taxonomy" id="2030880"/>
    <lineage>
        <taxon>Bacteria</taxon>
        <taxon>Pseudomonadati</taxon>
        <taxon>Pseudomonadota</taxon>
        <taxon>Gammaproteobacteria</taxon>
        <taxon>SAR86 cluster</taxon>
    </lineage>
</organism>
<dbReference type="InterPro" id="IPR000758">
    <property type="entry name" value="Enterovir_OMP"/>
</dbReference>
<dbReference type="AlphaFoldDB" id="A0A2A5CE62"/>
<proteinExistence type="predicted"/>
<comment type="caution">
    <text evidence="2">The sequence shown here is derived from an EMBL/GenBank/DDBJ whole genome shotgun (WGS) entry which is preliminary data.</text>
</comment>
<protein>
    <submittedName>
        <fullName evidence="2">Outer membrane protein OmpW</fullName>
    </submittedName>
</protein>
<dbReference type="PROSITE" id="PS00695">
    <property type="entry name" value="ENT_VIR_OMP_2"/>
    <property type="match status" value="1"/>
</dbReference>
<dbReference type="Proteomes" id="UP000228987">
    <property type="component" value="Unassembled WGS sequence"/>
</dbReference>
<keyword evidence="1" id="KW-0732">Signal</keyword>
<feature type="chain" id="PRO_5012404685" evidence="1">
    <location>
        <begin position="24"/>
        <end position="225"/>
    </location>
</feature>
<dbReference type="GO" id="GO:0044384">
    <property type="term" value="C:host outer membrane"/>
    <property type="evidence" value="ECO:0007669"/>
    <property type="project" value="InterPro"/>
</dbReference>
<accession>A0A2A5CE62</accession>
<dbReference type="EMBL" id="NVWI01000004">
    <property type="protein sequence ID" value="PCJ41750.1"/>
    <property type="molecule type" value="Genomic_DNA"/>
</dbReference>
<name>A0A2A5CE62_9GAMM</name>
<dbReference type="PANTHER" id="PTHR36920">
    <property type="match status" value="1"/>
</dbReference>
<dbReference type="InterPro" id="IPR005618">
    <property type="entry name" value="OMPW"/>
</dbReference>
<dbReference type="SUPFAM" id="SSF56925">
    <property type="entry name" value="OMPA-like"/>
    <property type="match status" value="1"/>
</dbReference>
<dbReference type="PANTHER" id="PTHR36920:SF1">
    <property type="entry name" value="OUTER MEMBRANE PROTEIN W"/>
    <property type="match status" value="1"/>
</dbReference>
<evidence type="ECO:0000313" key="3">
    <source>
        <dbReference type="Proteomes" id="UP000228987"/>
    </source>
</evidence>
<evidence type="ECO:0000256" key="1">
    <source>
        <dbReference type="SAM" id="SignalP"/>
    </source>
</evidence>
<dbReference type="InterPro" id="IPR011250">
    <property type="entry name" value="OMP/PagP_B-barrel"/>
</dbReference>
<evidence type="ECO:0000313" key="2">
    <source>
        <dbReference type="EMBL" id="PCJ41750.1"/>
    </source>
</evidence>
<dbReference type="Pfam" id="PF03922">
    <property type="entry name" value="OmpW"/>
    <property type="match status" value="1"/>
</dbReference>
<dbReference type="Gene3D" id="2.40.160.20">
    <property type="match status" value="1"/>
</dbReference>
<reference evidence="3" key="1">
    <citation type="submission" date="2017-08" db="EMBL/GenBank/DDBJ databases">
        <title>A dynamic microbial community with high functional redundancy inhabits the cold, oxic subseafloor aquifer.</title>
        <authorList>
            <person name="Tully B.J."/>
            <person name="Wheat C.G."/>
            <person name="Glazer B.T."/>
            <person name="Huber J.A."/>
        </authorList>
    </citation>
    <scope>NUCLEOTIDE SEQUENCE [LARGE SCALE GENOMIC DNA]</scope>
</reference>
<dbReference type="GO" id="GO:0019867">
    <property type="term" value="C:outer membrane"/>
    <property type="evidence" value="ECO:0007669"/>
    <property type="project" value="InterPro"/>
</dbReference>
<gene>
    <name evidence="2" type="ORF">COA71_06985</name>
</gene>
<sequence length="225" mass="24086">MIKKKYLAGIIGIACLGCSFSQAHEAGDFIVRAGIASINPSEDSGVIQPTIVSPNGRVNIDSDTALGLTFTYMLTDNWAVELLASSPFTHTINFAGDLGALGSLATAKHLPPTLSGQYFFNTEGKFNPYVGVGINYLMLLETESTANGRAVMDTIGTGGNYSIDADDSIGLTFQVGVDINLTDRLMVNAAVWKMDIGTTIEVANTLRVDLEIDPWVYMLGLGYKF</sequence>